<gene>
    <name evidence="1" type="ORF">A2311_00975</name>
</gene>
<evidence type="ECO:0000313" key="2">
    <source>
        <dbReference type="Proteomes" id="UP000178951"/>
    </source>
</evidence>
<dbReference type="STRING" id="1802583.A2311_00975"/>
<dbReference type="SUPFAM" id="SSF48452">
    <property type="entry name" value="TPR-like"/>
    <property type="match status" value="1"/>
</dbReference>
<comment type="caution">
    <text evidence="1">The sequence shown here is derived from an EMBL/GenBank/DDBJ whole genome shotgun (WGS) entry which is preliminary data.</text>
</comment>
<dbReference type="AlphaFoldDB" id="A0A1F4TNC0"/>
<sequence length="306" mass="34471">MAILSPLMSYIVDKEVGFPIPSEKEKINKALRRYRGILSQHPDRSDAAEIMFGIADLLVGRGESGDYTDAARFYDHILLKNPPEYLKARALVGKAELLIGKAEEFDNAITLCEKARQILKNDLADFFTAKTFIVEVELLLARRAKGDWAKAVELINKVIKESEMHWYFRGRALLSKAEIIFYREPADLGAALKFADLSIKALSSRQDDYFTNKGKVLKAEILTRRDKSGDFERAEKLLSEVIKLNAPFKDLIARAKLDLADIVNSPKAAKLLKEVNEMEGLDPYLLEKARLVAAATKDTVKKKKVK</sequence>
<dbReference type="InterPro" id="IPR011990">
    <property type="entry name" value="TPR-like_helical_dom_sf"/>
</dbReference>
<reference evidence="1 2" key="1">
    <citation type="journal article" date="2016" name="Nat. Commun.">
        <title>Thousands of microbial genomes shed light on interconnected biogeochemical processes in an aquifer system.</title>
        <authorList>
            <person name="Anantharaman K."/>
            <person name="Brown C.T."/>
            <person name="Hug L.A."/>
            <person name="Sharon I."/>
            <person name="Castelle C.J."/>
            <person name="Probst A.J."/>
            <person name="Thomas B.C."/>
            <person name="Singh A."/>
            <person name="Wilkins M.J."/>
            <person name="Karaoz U."/>
            <person name="Brodie E.L."/>
            <person name="Williams K.H."/>
            <person name="Hubbard S.S."/>
            <person name="Banfield J.F."/>
        </authorList>
    </citation>
    <scope>NUCLEOTIDE SEQUENCE [LARGE SCALE GENOMIC DNA]</scope>
</reference>
<evidence type="ECO:0000313" key="1">
    <source>
        <dbReference type="EMBL" id="OGC34215.1"/>
    </source>
</evidence>
<proteinExistence type="predicted"/>
<dbReference type="Gene3D" id="1.25.40.10">
    <property type="entry name" value="Tetratricopeptide repeat domain"/>
    <property type="match status" value="2"/>
</dbReference>
<organism evidence="1 2">
    <name type="scientific">candidate division WOR-1 bacterium RIFOXYB2_FULL_48_7</name>
    <dbReference type="NCBI Taxonomy" id="1802583"/>
    <lineage>
        <taxon>Bacteria</taxon>
        <taxon>Bacillati</taxon>
        <taxon>Saganbacteria</taxon>
    </lineage>
</organism>
<name>A0A1F4TNC0_UNCSA</name>
<dbReference type="Pfam" id="PF13432">
    <property type="entry name" value="TPR_16"/>
    <property type="match status" value="1"/>
</dbReference>
<dbReference type="EMBL" id="MEUF01000047">
    <property type="protein sequence ID" value="OGC34215.1"/>
    <property type="molecule type" value="Genomic_DNA"/>
</dbReference>
<accession>A0A1F4TNC0</accession>
<dbReference type="Proteomes" id="UP000178951">
    <property type="component" value="Unassembled WGS sequence"/>
</dbReference>
<protein>
    <submittedName>
        <fullName evidence="1">Uncharacterized protein</fullName>
    </submittedName>
</protein>